<evidence type="ECO:0000313" key="2">
    <source>
        <dbReference type="EMBL" id="RKD22964.1"/>
    </source>
</evidence>
<reference evidence="2 3" key="1">
    <citation type="submission" date="2016-08" db="EMBL/GenBank/DDBJ databases">
        <title>Novel Firmicute Genomes.</title>
        <authorList>
            <person name="Poppleton D.I."/>
            <person name="Gribaldo S."/>
        </authorList>
    </citation>
    <scope>NUCLEOTIDE SEQUENCE [LARGE SCALE GENOMIC DNA]</scope>
    <source>
        <strain evidence="2 3">RAOx-1</strain>
    </source>
</reference>
<dbReference type="RefSeq" id="WP_147393798.1">
    <property type="nucleotide sequence ID" value="NZ_MCHY01000009.1"/>
</dbReference>
<sequence length="242" mass="27533">MNLCMAHRGWSSRAPENTMAAFELAFKQPEVEAIELDVQVTKDGELVVIHDFTVDRTTNGTGRVADFRYTELAQLDAGRWFDTAFAGERIPRLSEVLQAARGRCKINVELKTAGDRYPNIERLTLEEVYWVGMEHDVCLTSFDHHVIKKVRRYDQRIVTGLIFSGLPLLVKEQLKEAGASVVSMDYQYLTRPFIEALERHQFGIIAWTVNEAASIQQLMGMSSTIQICVNDPQLVIEQWKQG</sequence>
<feature type="domain" description="GP-PDE" evidence="1">
    <location>
        <begin position="2"/>
        <end position="240"/>
    </location>
</feature>
<dbReference type="EMBL" id="MCHY01000009">
    <property type="protein sequence ID" value="RKD22964.1"/>
    <property type="molecule type" value="Genomic_DNA"/>
</dbReference>
<dbReference type="Gene3D" id="3.20.20.190">
    <property type="entry name" value="Phosphatidylinositol (PI) phosphodiesterase"/>
    <property type="match status" value="1"/>
</dbReference>
<keyword evidence="3" id="KW-1185">Reference proteome</keyword>
<dbReference type="OrthoDB" id="384721at2"/>
<comment type="caution">
    <text evidence="2">The sequence shown here is derived from an EMBL/GenBank/DDBJ whole genome shotgun (WGS) entry which is preliminary data.</text>
</comment>
<dbReference type="InterPro" id="IPR017946">
    <property type="entry name" value="PLC-like_Pdiesterase_TIM-brl"/>
</dbReference>
<accession>A0A419SGP1</accession>
<dbReference type="PANTHER" id="PTHR46211">
    <property type="entry name" value="GLYCEROPHOSPHORYL DIESTER PHOSPHODIESTERASE"/>
    <property type="match status" value="1"/>
</dbReference>
<dbReference type="SUPFAM" id="SSF51695">
    <property type="entry name" value="PLC-like phosphodiesterases"/>
    <property type="match status" value="1"/>
</dbReference>
<dbReference type="AlphaFoldDB" id="A0A419SGP1"/>
<proteinExistence type="predicted"/>
<dbReference type="GO" id="GO:0006629">
    <property type="term" value="P:lipid metabolic process"/>
    <property type="evidence" value="ECO:0007669"/>
    <property type="project" value="InterPro"/>
</dbReference>
<dbReference type="GO" id="GO:0008081">
    <property type="term" value="F:phosphoric diester hydrolase activity"/>
    <property type="evidence" value="ECO:0007669"/>
    <property type="project" value="InterPro"/>
</dbReference>
<dbReference type="Pfam" id="PF03009">
    <property type="entry name" value="GDPD"/>
    <property type="match status" value="1"/>
</dbReference>
<name>A0A419SGP1_9BACL</name>
<organism evidence="2 3">
    <name type="scientific">Ammoniphilus oxalaticus</name>
    <dbReference type="NCBI Taxonomy" id="66863"/>
    <lineage>
        <taxon>Bacteria</taxon>
        <taxon>Bacillati</taxon>
        <taxon>Bacillota</taxon>
        <taxon>Bacilli</taxon>
        <taxon>Bacillales</taxon>
        <taxon>Paenibacillaceae</taxon>
        <taxon>Aneurinibacillus group</taxon>
        <taxon>Ammoniphilus</taxon>
    </lineage>
</organism>
<evidence type="ECO:0000313" key="3">
    <source>
        <dbReference type="Proteomes" id="UP000284219"/>
    </source>
</evidence>
<dbReference type="InterPro" id="IPR030395">
    <property type="entry name" value="GP_PDE_dom"/>
</dbReference>
<dbReference type="PANTHER" id="PTHR46211:SF14">
    <property type="entry name" value="GLYCEROPHOSPHODIESTER PHOSPHODIESTERASE"/>
    <property type="match status" value="1"/>
</dbReference>
<evidence type="ECO:0000259" key="1">
    <source>
        <dbReference type="PROSITE" id="PS51704"/>
    </source>
</evidence>
<protein>
    <submittedName>
        <fullName evidence="2">Glycerophosphodiester phosphodiesterase</fullName>
    </submittedName>
</protein>
<dbReference type="Proteomes" id="UP000284219">
    <property type="component" value="Unassembled WGS sequence"/>
</dbReference>
<gene>
    <name evidence="2" type="ORF">BEP19_12090</name>
</gene>
<dbReference type="PROSITE" id="PS51704">
    <property type="entry name" value="GP_PDE"/>
    <property type="match status" value="1"/>
</dbReference>